<feature type="coiled-coil region" evidence="1">
    <location>
        <begin position="42"/>
        <end position="76"/>
    </location>
</feature>
<evidence type="ECO:0000313" key="2">
    <source>
        <dbReference type="EMBL" id="VVC92476.1"/>
    </source>
</evidence>
<organism evidence="2 3">
    <name type="scientific">Leptidea sinapis</name>
    <dbReference type="NCBI Taxonomy" id="189913"/>
    <lineage>
        <taxon>Eukaryota</taxon>
        <taxon>Metazoa</taxon>
        <taxon>Ecdysozoa</taxon>
        <taxon>Arthropoda</taxon>
        <taxon>Hexapoda</taxon>
        <taxon>Insecta</taxon>
        <taxon>Pterygota</taxon>
        <taxon>Neoptera</taxon>
        <taxon>Endopterygota</taxon>
        <taxon>Lepidoptera</taxon>
        <taxon>Glossata</taxon>
        <taxon>Ditrysia</taxon>
        <taxon>Papilionoidea</taxon>
        <taxon>Pieridae</taxon>
        <taxon>Dismorphiinae</taxon>
        <taxon>Leptidea</taxon>
    </lineage>
</organism>
<dbReference type="EMBL" id="FZQP02001328">
    <property type="protein sequence ID" value="VVC92476.1"/>
    <property type="molecule type" value="Genomic_DNA"/>
</dbReference>
<dbReference type="AlphaFoldDB" id="A0A5E4Q5F1"/>
<sequence length="78" mass="9532">MEEQFQLLFDKLKMETKYQTTELTNTILEKIYEKLRPLLEENKLLKFKVANLEKEVEHLEREKRSKNIIIHGLEEKEK</sequence>
<gene>
    <name evidence="2" type="ORF">LSINAPIS_LOCUS4921</name>
</gene>
<keyword evidence="3" id="KW-1185">Reference proteome</keyword>
<reference evidence="2 3" key="1">
    <citation type="submission" date="2017-07" db="EMBL/GenBank/DDBJ databases">
        <authorList>
            <person name="Talla V."/>
            <person name="Backstrom N."/>
        </authorList>
    </citation>
    <scope>NUCLEOTIDE SEQUENCE [LARGE SCALE GENOMIC DNA]</scope>
</reference>
<name>A0A5E4Q5F1_9NEOP</name>
<keyword evidence="1" id="KW-0175">Coiled coil</keyword>
<evidence type="ECO:0000313" key="3">
    <source>
        <dbReference type="Proteomes" id="UP000324832"/>
    </source>
</evidence>
<accession>A0A5E4Q5F1</accession>
<protein>
    <submittedName>
        <fullName evidence="2">Uncharacterized protein</fullName>
    </submittedName>
</protein>
<dbReference type="Proteomes" id="UP000324832">
    <property type="component" value="Unassembled WGS sequence"/>
</dbReference>
<proteinExistence type="predicted"/>
<evidence type="ECO:0000256" key="1">
    <source>
        <dbReference type="SAM" id="Coils"/>
    </source>
</evidence>